<feature type="signal peptide" evidence="6">
    <location>
        <begin position="1"/>
        <end position="26"/>
    </location>
</feature>
<dbReference type="Pfam" id="PF00041">
    <property type="entry name" value="fn3"/>
    <property type="match status" value="1"/>
</dbReference>
<dbReference type="InterPro" id="IPR042229">
    <property type="entry name" value="Listeria/Bacterioides_rpt_sf"/>
</dbReference>
<dbReference type="SUPFAM" id="SSF141072">
    <property type="entry name" value="CalX-like"/>
    <property type="match status" value="1"/>
</dbReference>
<evidence type="ECO:0000256" key="6">
    <source>
        <dbReference type="SAM" id="SignalP"/>
    </source>
</evidence>
<feature type="domain" description="Fibronectin type-III" evidence="7">
    <location>
        <begin position="525"/>
        <end position="617"/>
    </location>
</feature>
<keyword evidence="9" id="KW-1185">Reference proteome</keyword>
<comment type="subcellular location">
    <subcellularLocation>
        <location evidence="1">Cell envelope</location>
    </subcellularLocation>
</comment>
<accession>A0A974XNS4</accession>
<dbReference type="Gene3D" id="2.60.40.4270">
    <property type="entry name" value="Listeria-Bacteroides repeat domain"/>
    <property type="match status" value="1"/>
</dbReference>
<proteinExistence type="predicted"/>
<dbReference type="Gene3D" id="2.60.40.2030">
    <property type="match status" value="1"/>
</dbReference>
<dbReference type="InterPro" id="IPR036116">
    <property type="entry name" value="FN3_sf"/>
</dbReference>
<dbReference type="InterPro" id="IPR003644">
    <property type="entry name" value="Calx_beta"/>
</dbReference>
<evidence type="ECO:0000256" key="3">
    <source>
        <dbReference type="ARBA" id="ARBA00022737"/>
    </source>
</evidence>
<dbReference type="InterPro" id="IPR003961">
    <property type="entry name" value="FN3_dom"/>
</dbReference>
<keyword evidence="5" id="KW-1133">Transmembrane helix</keyword>
<keyword evidence="5" id="KW-0812">Transmembrane</keyword>
<dbReference type="InterPro" id="IPR013783">
    <property type="entry name" value="Ig-like_fold"/>
</dbReference>
<dbReference type="PROSITE" id="PS50853">
    <property type="entry name" value="FN3"/>
    <property type="match status" value="1"/>
</dbReference>
<evidence type="ECO:0000313" key="8">
    <source>
        <dbReference type="EMBL" id="QSX09256.1"/>
    </source>
</evidence>
<dbReference type="InterPro" id="IPR013378">
    <property type="entry name" value="InlB-like_B-rpt"/>
</dbReference>
<dbReference type="CDD" id="cd00063">
    <property type="entry name" value="FN3"/>
    <property type="match status" value="1"/>
</dbReference>
<evidence type="ECO:0000313" key="9">
    <source>
        <dbReference type="Proteomes" id="UP000663499"/>
    </source>
</evidence>
<evidence type="ECO:0000259" key="7">
    <source>
        <dbReference type="PROSITE" id="PS50853"/>
    </source>
</evidence>
<reference evidence="8" key="1">
    <citation type="submission" date="2021-03" db="EMBL/GenBank/DDBJ databases">
        <title>Alkalibacter marinus sp. nov., isolated from tidal flat sediment.</title>
        <authorList>
            <person name="Namirimu T."/>
            <person name="Yang J.-A."/>
            <person name="Yang S.-H."/>
            <person name="Kim Y.-J."/>
            <person name="Kwon K.K."/>
        </authorList>
    </citation>
    <scope>NUCLEOTIDE SEQUENCE</scope>
    <source>
        <strain evidence="8">ES005</strain>
    </source>
</reference>
<keyword evidence="2 6" id="KW-0732">Signal</keyword>
<dbReference type="SMART" id="SM00237">
    <property type="entry name" value="Calx_beta"/>
    <property type="match status" value="1"/>
</dbReference>
<dbReference type="InterPro" id="IPR038081">
    <property type="entry name" value="CalX-like_sf"/>
</dbReference>
<dbReference type="InterPro" id="IPR011050">
    <property type="entry name" value="Pectin_lyase_fold/virulence"/>
</dbReference>
<organism evidence="8 9">
    <name type="scientific">Alkalibacter rhizosphaerae</name>
    <dbReference type="NCBI Taxonomy" id="2815577"/>
    <lineage>
        <taxon>Bacteria</taxon>
        <taxon>Bacillati</taxon>
        <taxon>Bacillota</taxon>
        <taxon>Clostridia</taxon>
        <taxon>Eubacteriales</taxon>
        <taxon>Eubacteriaceae</taxon>
        <taxon>Alkalibacter</taxon>
    </lineage>
</organism>
<evidence type="ECO:0000256" key="2">
    <source>
        <dbReference type="ARBA" id="ARBA00022729"/>
    </source>
</evidence>
<dbReference type="AlphaFoldDB" id="A0A974XNS4"/>
<feature type="chain" id="PRO_5037216667" evidence="6">
    <location>
        <begin position="27"/>
        <end position="880"/>
    </location>
</feature>
<dbReference type="GO" id="GO:0016020">
    <property type="term" value="C:membrane"/>
    <property type="evidence" value="ECO:0007669"/>
    <property type="project" value="InterPro"/>
</dbReference>
<dbReference type="RefSeq" id="WP_207300595.1">
    <property type="nucleotide sequence ID" value="NZ_CP071444.1"/>
</dbReference>
<keyword evidence="3" id="KW-0677">Repeat</keyword>
<keyword evidence="5" id="KW-0472">Membrane</keyword>
<feature type="transmembrane region" description="Helical" evidence="5">
    <location>
        <begin position="854"/>
        <end position="876"/>
    </location>
</feature>
<evidence type="ECO:0000256" key="5">
    <source>
        <dbReference type="SAM" id="Phobius"/>
    </source>
</evidence>
<protein>
    <submittedName>
        <fullName evidence="8">InlB B-repeat-containing protein</fullName>
    </submittedName>
</protein>
<dbReference type="SUPFAM" id="SSF51126">
    <property type="entry name" value="Pectin lyase-like"/>
    <property type="match status" value="1"/>
</dbReference>
<dbReference type="EMBL" id="CP071444">
    <property type="protein sequence ID" value="QSX09256.1"/>
    <property type="molecule type" value="Genomic_DNA"/>
</dbReference>
<sequence>MRKNTAWLLTAFLLFGLILSPSGVLSAEGSAEDPVLMAPAVCRLDYTDGTPSEFYATIQEGFLQAVAGQDLVLLQDVTLNQRLSLAGTDCTLVTNGFDLSVVVPDGLGMDAFHATVRLDDSGGGGFYVTGTGRGAMISNFSDITLSSVECLPNPGYGSDNVGAYVREFSNLNVQGNVQGVTDGLYIATSSTATIGGDVVSIAGKGIQALSTGAITVEGDVVAETEGIYHSGTGQIHTKGNITSKTGTAIQTECDDPSNLITVDGNVTVTGNDSLGYEWGIFATRHSNVIVKGSVTSAIDGVKSWQSAQVDVLGDVTSSGFQIVQVQYGGQVNIGGSLVSTDLAAEGVYVNNAGTVTIDGSITTDPDQYIFVAEWLRREGVDDSYRPTMKTGYYTYTDDSLENRVFVKKTVVTPGALQFEAGSYGTYEGYNGYIWVERLDGDDEKVTVDYASVDGTAIGGTHYNTLSGTLTWQDGDRDRKYIPFTVYNDSTYNGYLNLTVELSNPTGGATLGAQNPLSVQLSDNDTPLAPTGLTATAGDQEVVLEWDEIKDTYYRVYYSTESGNFNETDKVSVYGKTTYTFEGLDNQTTYYFMVKAVHNIYPSLASEEVSATPFTTYTVAFDANGGSSVEARMVAHGDLLPSPADPAKEGYTFLGWYVDEDLTQLWDFATETVVSNNTLYAGWETIPPAVAVIKTDDETGVEVQGIEDAVTIPEEEMEGIKEVEIYVAAKEILLKGDLLAEVEDQLEQQGYSLLTTLNIQLRKIVKDYEGIKKDLLVENKDITGDLTVRIPLTEEQAAMDDLAIAYVDGDGNVSILTGMVETVGDKTYFTFETDHFSIYALVEATRPVNPATGTAGSMGLGMLASLLGLAGLGMVLWRKRK</sequence>
<keyword evidence="4" id="KW-0106">Calcium</keyword>
<dbReference type="Pfam" id="PF03160">
    <property type="entry name" value="Calx-beta"/>
    <property type="match status" value="1"/>
</dbReference>
<dbReference type="Pfam" id="PF09479">
    <property type="entry name" value="Flg_new"/>
    <property type="match status" value="1"/>
</dbReference>
<evidence type="ECO:0000256" key="4">
    <source>
        <dbReference type="ARBA" id="ARBA00022837"/>
    </source>
</evidence>
<dbReference type="GO" id="GO:0030313">
    <property type="term" value="C:cell envelope"/>
    <property type="evidence" value="ECO:0007669"/>
    <property type="project" value="UniProtKB-SubCell"/>
</dbReference>
<dbReference type="SMART" id="SM00060">
    <property type="entry name" value="FN3"/>
    <property type="match status" value="1"/>
</dbReference>
<dbReference type="SUPFAM" id="SSF49265">
    <property type="entry name" value="Fibronectin type III"/>
    <property type="match status" value="1"/>
</dbReference>
<evidence type="ECO:0000256" key="1">
    <source>
        <dbReference type="ARBA" id="ARBA00004196"/>
    </source>
</evidence>
<gene>
    <name evidence="8" type="ORF">J0B03_04115</name>
</gene>
<dbReference type="GO" id="GO:0007154">
    <property type="term" value="P:cell communication"/>
    <property type="evidence" value="ECO:0007669"/>
    <property type="project" value="InterPro"/>
</dbReference>
<dbReference type="KEGG" id="alka:J0B03_04115"/>
<dbReference type="Proteomes" id="UP000663499">
    <property type="component" value="Chromosome"/>
</dbReference>
<name>A0A974XNS4_9FIRM</name>
<dbReference type="NCBIfam" id="TIGR02543">
    <property type="entry name" value="List_Bact_rpt"/>
    <property type="match status" value="1"/>
</dbReference>
<dbReference type="Gene3D" id="2.60.40.10">
    <property type="entry name" value="Immunoglobulins"/>
    <property type="match status" value="1"/>
</dbReference>